<evidence type="ECO:0000256" key="2">
    <source>
        <dbReference type="ARBA" id="ARBA00023125"/>
    </source>
</evidence>
<evidence type="ECO:0000313" key="5">
    <source>
        <dbReference type="EMBL" id="HFK20505.1"/>
    </source>
</evidence>
<dbReference type="InterPro" id="IPR000485">
    <property type="entry name" value="AsnC-type_HTH_dom"/>
</dbReference>
<evidence type="ECO:0000256" key="1">
    <source>
        <dbReference type="ARBA" id="ARBA00023015"/>
    </source>
</evidence>
<dbReference type="Gene3D" id="3.30.70.920">
    <property type="match status" value="1"/>
</dbReference>
<reference evidence="5" key="1">
    <citation type="journal article" date="2020" name="mSystems">
        <title>Genome- and Community-Level Interaction Insights into Carbon Utilization and Element Cycling Functions of Hydrothermarchaeota in Hydrothermal Sediment.</title>
        <authorList>
            <person name="Zhou Z."/>
            <person name="Liu Y."/>
            <person name="Xu W."/>
            <person name="Pan J."/>
            <person name="Luo Z.H."/>
            <person name="Li M."/>
        </authorList>
    </citation>
    <scope>NUCLEOTIDE SEQUENCE [LARGE SCALE GENOMIC DNA]</scope>
    <source>
        <strain evidence="5">SpSt-468</strain>
    </source>
</reference>
<dbReference type="PROSITE" id="PS50956">
    <property type="entry name" value="HTH_ASNC_2"/>
    <property type="match status" value="1"/>
</dbReference>
<comment type="caution">
    <text evidence="5">The sequence shown here is derived from an EMBL/GenBank/DDBJ whole genome shotgun (WGS) entry which is preliminary data.</text>
</comment>
<dbReference type="PROSITE" id="PS00519">
    <property type="entry name" value="HTH_ASNC_1"/>
    <property type="match status" value="1"/>
</dbReference>
<dbReference type="InterPro" id="IPR019888">
    <property type="entry name" value="Tscrpt_reg_AsnC-like"/>
</dbReference>
<dbReference type="InterPro" id="IPR019885">
    <property type="entry name" value="Tscrpt_reg_HTH_AsnC-type_CS"/>
</dbReference>
<accession>A0A7C3F083</accession>
<feature type="domain" description="HTH asnC-type" evidence="4">
    <location>
        <begin position="4"/>
        <end position="65"/>
    </location>
</feature>
<dbReference type="EMBL" id="DSTX01000006">
    <property type="protein sequence ID" value="HFK20505.1"/>
    <property type="molecule type" value="Genomic_DNA"/>
</dbReference>
<dbReference type="AlphaFoldDB" id="A0A7C3F083"/>
<dbReference type="InterPro" id="IPR036390">
    <property type="entry name" value="WH_DNA-bd_sf"/>
</dbReference>
<organism evidence="5">
    <name type="scientific">Candidatus Methanomethylicus mesodigestus</name>
    <dbReference type="NCBI Taxonomy" id="1867258"/>
    <lineage>
        <taxon>Archaea</taxon>
        <taxon>Thermoproteota</taxon>
        <taxon>Methanosuratincolia</taxon>
        <taxon>Candidatus Methanomethylicales</taxon>
        <taxon>Candidatus Methanomethylicaceae</taxon>
        <taxon>Candidatus Methanomethylicus</taxon>
    </lineage>
</organism>
<gene>
    <name evidence="5" type="ORF">ENS19_04400</name>
</gene>
<name>A0A7C3F083_9CREN</name>
<dbReference type="InterPro" id="IPR011008">
    <property type="entry name" value="Dimeric_a/b-barrel"/>
</dbReference>
<dbReference type="InterPro" id="IPR036388">
    <property type="entry name" value="WH-like_DNA-bd_sf"/>
</dbReference>
<sequence>MRVLDELDSKIIDALRKDGRASYRNLAIQVGISNVAVRDRINKLMKEGYIRGFYALVDSKMVGKNVSVLFEITSNPVDISRVANELSKCEEVTRIYEKAGNSQLIIHALFSDLKEMQEFIEGVLYKTDGISHVQSSLILKRYKYDPSLSV</sequence>
<dbReference type="PANTHER" id="PTHR30154">
    <property type="entry name" value="LEUCINE-RESPONSIVE REGULATORY PROTEIN"/>
    <property type="match status" value="1"/>
</dbReference>
<protein>
    <submittedName>
        <fullName evidence="5">Lrp/AsnC family transcriptional regulator</fullName>
    </submittedName>
</protein>
<keyword evidence="1" id="KW-0805">Transcription regulation</keyword>
<dbReference type="SUPFAM" id="SSF46785">
    <property type="entry name" value="Winged helix' DNA-binding domain"/>
    <property type="match status" value="1"/>
</dbReference>
<keyword evidence="2" id="KW-0238">DNA-binding</keyword>
<dbReference type="GO" id="GO:0043565">
    <property type="term" value="F:sequence-specific DNA binding"/>
    <property type="evidence" value="ECO:0007669"/>
    <property type="project" value="InterPro"/>
</dbReference>
<dbReference type="SUPFAM" id="SSF54909">
    <property type="entry name" value="Dimeric alpha+beta barrel"/>
    <property type="match status" value="1"/>
</dbReference>
<dbReference type="GO" id="GO:0043200">
    <property type="term" value="P:response to amino acid"/>
    <property type="evidence" value="ECO:0007669"/>
    <property type="project" value="TreeGrafter"/>
</dbReference>
<dbReference type="PANTHER" id="PTHR30154:SF34">
    <property type="entry name" value="TRANSCRIPTIONAL REGULATOR AZLB"/>
    <property type="match status" value="1"/>
</dbReference>
<dbReference type="InterPro" id="IPR019887">
    <property type="entry name" value="Tscrpt_reg_AsnC/Lrp_C"/>
</dbReference>
<evidence type="ECO:0000259" key="4">
    <source>
        <dbReference type="PROSITE" id="PS50956"/>
    </source>
</evidence>
<dbReference type="SMART" id="SM00344">
    <property type="entry name" value="HTH_ASNC"/>
    <property type="match status" value="1"/>
</dbReference>
<keyword evidence="3" id="KW-0804">Transcription</keyword>
<dbReference type="Pfam" id="PF01037">
    <property type="entry name" value="AsnC_trans_reg"/>
    <property type="match status" value="1"/>
</dbReference>
<proteinExistence type="predicted"/>
<evidence type="ECO:0000256" key="3">
    <source>
        <dbReference type="ARBA" id="ARBA00023163"/>
    </source>
</evidence>
<dbReference type="GO" id="GO:0005829">
    <property type="term" value="C:cytosol"/>
    <property type="evidence" value="ECO:0007669"/>
    <property type="project" value="TreeGrafter"/>
</dbReference>
<dbReference type="PRINTS" id="PR00033">
    <property type="entry name" value="HTHASNC"/>
</dbReference>
<dbReference type="Pfam" id="PF13412">
    <property type="entry name" value="HTH_24"/>
    <property type="match status" value="1"/>
</dbReference>
<dbReference type="Gene3D" id="1.10.10.10">
    <property type="entry name" value="Winged helix-like DNA-binding domain superfamily/Winged helix DNA-binding domain"/>
    <property type="match status" value="1"/>
</dbReference>